<protein>
    <submittedName>
        <fullName evidence="8">ATP-binding cassette domain-containing protein</fullName>
    </submittedName>
</protein>
<organism evidence="8 9">
    <name type="scientific">Kribbella deserti</name>
    <dbReference type="NCBI Taxonomy" id="1926257"/>
    <lineage>
        <taxon>Bacteria</taxon>
        <taxon>Bacillati</taxon>
        <taxon>Actinomycetota</taxon>
        <taxon>Actinomycetes</taxon>
        <taxon>Propionibacteriales</taxon>
        <taxon>Kribbellaceae</taxon>
        <taxon>Kribbella</taxon>
    </lineage>
</organism>
<dbReference type="InterPro" id="IPR003593">
    <property type="entry name" value="AAA+_ATPase"/>
</dbReference>
<dbReference type="SMART" id="SM00382">
    <property type="entry name" value="AAA"/>
    <property type="match status" value="1"/>
</dbReference>
<gene>
    <name evidence="8" type="ORF">ACFFGN_08505</name>
</gene>
<evidence type="ECO:0000256" key="6">
    <source>
        <dbReference type="ARBA" id="ARBA00023251"/>
    </source>
</evidence>
<sequence>MTAAIEIQQLEKSFGRVRALDALDLTVRTGEVAGFLGPNGAGKSTTIRVLLGLLRADAGEVEVLGQHPWRDAVALHRRIAYVPGDVSLWPNLSGGEAIDLLSRLRGGVDQTRRAELLERFELDPTKKGRTYSKGNRQKVALVAALASDAELLILDEPTSGLDPLMEAEFQRCIAEVKAAGRSVLLSSHILAEVEKLCDTVTIIRAGQAVQTGTLAQLRHLTRTTISAVTDTPADGLAELPGVHDLRHEGDRVTFDVDTDRMPEVIQRLAAFGVRNLDSAPPSLEQLFLRHYGDDLVAVGNESQAGVA</sequence>
<keyword evidence="4" id="KW-0547">Nucleotide-binding</keyword>
<dbReference type="InterPro" id="IPR027417">
    <property type="entry name" value="P-loop_NTPase"/>
</dbReference>
<dbReference type="InterPro" id="IPR025302">
    <property type="entry name" value="DrrA1/2-like_C"/>
</dbReference>
<dbReference type="PROSITE" id="PS50893">
    <property type="entry name" value="ABC_TRANSPORTER_2"/>
    <property type="match status" value="1"/>
</dbReference>
<name>A0ABV6QHI5_9ACTN</name>
<keyword evidence="9" id="KW-1185">Reference proteome</keyword>
<dbReference type="SUPFAM" id="SSF52540">
    <property type="entry name" value="P-loop containing nucleoside triphosphate hydrolases"/>
    <property type="match status" value="1"/>
</dbReference>
<evidence type="ECO:0000313" key="9">
    <source>
        <dbReference type="Proteomes" id="UP001589890"/>
    </source>
</evidence>
<dbReference type="Pfam" id="PF00005">
    <property type="entry name" value="ABC_tran"/>
    <property type="match status" value="1"/>
</dbReference>
<comment type="caution">
    <text evidence="8">The sequence shown here is derived from an EMBL/GenBank/DDBJ whole genome shotgun (WGS) entry which is preliminary data.</text>
</comment>
<evidence type="ECO:0000256" key="4">
    <source>
        <dbReference type="ARBA" id="ARBA00022741"/>
    </source>
</evidence>
<comment type="subcellular location">
    <subcellularLocation>
        <location evidence="1">Cell membrane</location>
        <topology evidence="1">Peripheral membrane protein</topology>
    </subcellularLocation>
</comment>
<accession>A0ABV6QHI5</accession>
<dbReference type="PANTHER" id="PTHR42711:SF5">
    <property type="entry name" value="ABC TRANSPORTER ATP-BINDING PROTEIN NATA"/>
    <property type="match status" value="1"/>
</dbReference>
<dbReference type="Gene3D" id="3.40.50.300">
    <property type="entry name" value="P-loop containing nucleotide triphosphate hydrolases"/>
    <property type="match status" value="1"/>
</dbReference>
<evidence type="ECO:0000313" key="8">
    <source>
        <dbReference type="EMBL" id="MFC0624101.1"/>
    </source>
</evidence>
<evidence type="ECO:0000256" key="5">
    <source>
        <dbReference type="ARBA" id="ARBA00022840"/>
    </source>
</evidence>
<feature type="domain" description="ABC transporter" evidence="7">
    <location>
        <begin position="5"/>
        <end position="230"/>
    </location>
</feature>
<keyword evidence="6" id="KW-0046">Antibiotic resistance</keyword>
<dbReference type="PANTHER" id="PTHR42711">
    <property type="entry name" value="ABC TRANSPORTER ATP-BINDING PROTEIN"/>
    <property type="match status" value="1"/>
</dbReference>
<dbReference type="RefSeq" id="WP_380044883.1">
    <property type="nucleotide sequence ID" value="NZ_JBHLTC010000009.1"/>
</dbReference>
<proteinExistence type="inferred from homology"/>
<dbReference type="GO" id="GO:0005524">
    <property type="term" value="F:ATP binding"/>
    <property type="evidence" value="ECO:0007669"/>
    <property type="project" value="UniProtKB-KW"/>
</dbReference>
<dbReference type="EMBL" id="JBHLTC010000009">
    <property type="protein sequence ID" value="MFC0624101.1"/>
    <property type="molecule type" value="Genomic_DNA"/>
</dbReference>
<evidence type="ECO:0000256" key="1">
    <source>
        <dbReference type="ARBA" id="ARBA00004202"/>
    </source>
</evidence>
<dbReference type="InterPro" id="IPR003439">
    <property type="entry name" value="ABC_transporter-like_ATP-bd"/>
</dbReference>
<evidence type="ECO:0000256" key="2">
    <source>
        <dbReference type="ARBA" id="ARBA00005417"/>
    </source>
</evidence>
<keyword evidence="3" id="KW-0813">Transport</keyword>
<keyword evidence="5 8" id="KW-0067">ATP-binding</keyword>
<evidence type="ECO:0000259" key="7">
    <source>
        <dbReference type="PROSITE" id="PS50893"/>
    </source>
</evidence>
<dbReference type="CDD" id="cd03230">
    <property type="entry name" value="ABC_DR_subfamily_A"/>
    <property type="match status" value="1"/>
</dbReference>
<dbReference type="InterPro" id="IPR017871">
    <property type="entry name" value="ABC_transporter-like_CS"/>
</dbReference>
<reference evidence="8 9" key="1">
    <citation type="submission" date="2024-09" db="EMBL/GenBank/DDBJ databases">
        <authorList>
            <person name="Sun Q."/>
            <person name="Mori K."/>
        </authorList>
    </citation>
    <scope>NUCLEOTIDE SEQUENCE [LARGE SCALE GENOMIC DNA]</scope>
    <source>
        <strain evidence="8 9">CGMCC 1.15906</strain>
    </source>
</reference>
<dbReference type="InterPro" id="IPR050763">
    <property type="entry name" value="ABC_transporter_ATP-binding"/>
</dbReference>
<evidence type="ECO:0000256" key="3">
    <source>
        <dbReference type="ARBA" id="ARBA00022448"/>
    </source>
</evidence>
<dbReference type="Pfam" id="PF13732">
    <property type="entry name" value="DrrA1-3_C"/>
    <property type="match status" value="1"/>
</dbReference>
<dbReference type="Proteomes" id="UP001589890">
    <property type="component" value="Unassembled WGS sequence"/>
</dbReference>
<comment type="similarity">
    <text evidence="2">Belongs to the ABC transporter superfamily.</text>
</comment>
<dbReference type="PROSITE" id="PS00211">
    <property type="entry name" value="ABC_TRANSPORTER_1"/>
    <property type="match status" value="1"/>
</dbReference>